<keyword evidence="2" id="KW-0472">Membrane</keyword>
<feature type="transmembrane region" description="Helical" evidence="2">
    <location>
        <begin position="80"/>
        <end position="99"/>
    </location>
</feature>
<feature type="transmembrane region" description="Helical" evidence="2">
    <location>
        <begin position="54"/>
        <end position="73"/>
    </location>
</feature>
<dbReference type="OrthoDB" id="5342507at2759"/>
<gene>
    <name evidence="3" type="ORF">Trco_001124</name>
</gene>
<comment type="caution">
    <text evidence="3">The sequence shown here is derived from an EMBL/GenBank/DDBJ whole genome shotgun (WGS) entry which is preliminary data.</text>
</comment>
<proteinExistence type="predicted"/>
<keyword evidence="4" id="KW-1185">Reference proteome</keyword>
<keyword evidence="2" id="KW-0812">Transmembrane</keyword>
<feature type="transmembrane region" description="Helical" evidence="2">
    <location>
        <begin position="146"/>
        <end position="168"/>
    </location>
</feature>
<feature type="transmembrane region" description="Helical" evidence="2">
    <location>
        <begin position="12"/>
        <end position="34"/>
    </location>
</feature>
<feature type="compositionally biased region" description="Polar residues" evidence="1">
    <location>
        <begin position="222"/>
        <end position="234"/>
    </location>
</feature>
<dbReference type="EMBL" id="JAIWOZ010000001">
    <property type="protein sequence ID" value="KAH6611104.1"/>
    <property type="molecule type" value="Genomic_DNA"/>
</dbReference>
<accession>A0A9P8TZN5</accession>
<dbReference type="AlphaFoldDB" id="A0A9P8TZN5"/>
<evidence type="ECO:0000256" key="1">
    <source>
        <dbReference type="SAM" id="MobiDB-lite"/>
    </source>
</evidence>
<sequence>MGAGTGLGLKFVQWFIRGIQFCSCAIVLAIYSYFLATLHNHNLPIATSLRAVEGISGAGTLYTLLALLMLCCLAGHTLTAFLAVLLDVCFIGAFIYVAVANKNGAGSCNGYLDTPFGKGQSASTVQADKGFTTLPSFHTACRLQTASLAVSIIAIIFFVFSILMEFALSRHHQKEKRYGPSPQNDYTSGFGRRKGGIFGRFFGGRKVVDASEEGNMLPQHPQPDQLNGIDNNDVSNPYNKYETGYGYAGVTGPANTAYMGAGGYTAPHSTAGYGQPNNYRYDDGVYDSPQH</sequence>
<feature type="region of interest" description="Disordered" evidence="1">
    <location>
        <begin position="269"/>
        <end position="291"/>
    </location>
</feature>
<feature type="region of interest" description="Disordered" evidence="1">
    <location>
        <begin position="214"/>
        <end position="234"/>
    </location>
</feature>
<protein>
    <recommendedName>
        <fullName evidence="5">MARVEL domain-containing protein</fullName>
    </recommendedName>
</protein>
<dbReference type="Proteomes" id="UP000827724">
    <property type="component" value="Unassembled WGS sequence"/>
</dbReference>
<evidence type="ECO:0008006" key="5">
    <source>
        <dbReference type="Google" id="ProtNLM"/>
    </source>
</evidence>
<evidence type="ECO:0000313" key="4">
    <source>
        <dbReference type="Proteomes" id="UP000827724"/>
    </source>
</evidence>
<evidence type="ECO:0000256" key="2">
    <source>
        <dbReference type="SAM" id="Phobius"/>
    </source>
</evidence>
<keyword evidence="2" id="KW-1133">Transmembrane helix</keyword>
<reference evidence="3" key="1">
    <citation type="submission" date="2021-08" db="EMBL/GenBank/DDBJ databases">
        <title>Chromosome-Level Trichoderma cornu-damae using Hi-C Data.</title>
        <authorList>
            <person name="Kim C.S."/>
        </authorList>
    </citation>
    <scope>NUCLEOTIDE SEQUENCE</scope>
    <source>
        <strain evidence="3">KA19-0412C</strain>
    </source>
</reference>
<organism evidence="3 4">
    <name type="scientific">Trichoderma cornu-damae</name>
    <dbReference type="NCBI Taxonomy" id="654480"/>
    <lineage>
        <taxon>Eukaryota</taxon>
        <taxon>Fungi</taxon>
        <taxon>Dikarya</taxon>
        <taxon>Ascomycota</taxon>
        <taxon>Pezizomycotina</taxon>
        <taxon>Sordariomycetes</taxon>
        <taxon>Hypocreomycetidae</taxon>
        <taxon>Hypocreales</taxon>
        <taxon>Hypocreaceae</taxon>
        <taxon>Trichoderma</taxon>
    </lineage>
</organism>
<name>A0A9P8TZN5_9HYPO</name>
<evidence type="ECO:0000313" key="3">
    <source>
        <dbReference type="EMBL" id="KAH6611104.1"/>
    </source>
</evidence>